<accession>A0A914XUL8</accession>
<evidence type="ECO:0000256" key="2">
    <source>
        <dbReference type="ARBA" id="ARBA00023136"/>
    </source>
</evidence>
<feature type="compositionally biased region" description="Polar residues" evidence="4">
    <location>
        <begin position="27"/>
        <end position="40"/>
    </location>
</feature>
<dbReference type="GO" id="GO:0012505">
    <property type="term" value="C:endomembrane system"/>
    <property type="evidence" value="ECO:0007669"/>
    <property type="project" value="UniProtKB-SubCell"/>
</dbReference>
<feature type="region of interest" description="Disordered" evidence="4">
    <location>
        <begin position="21"/>
        <end position="40"/>
    </location>
</feature>
<keyword evidence="6" id="KW-1185">Reference proteome</keyword>
<feature type="compositionally biased region" description="Low complexity" evidence="4">
    <location>
        <begin position="54"/>
        <end position="89"/>
    </location>
</feature>
<evidence type="ECO:0000256" key="3">
    <source>
        <dbReference type="ARBA" id="ARBA00029433"/>
    </source>
</evidence>
<comment type="subcellular location">
    <subcellularLocation>
        <location evidence="3">Endomembrane system</location>
        <topology evidence="3">Peripheral membrane protein</topology>
        <orientation evidence="3">Cytoplasmic side</orientation>
    </subcellularLocation>
</comment>
<reference evidence="7" key="1">
    <citation type="submission" date="2022-11" db="UniProtKB">
        <authorList>
            <consortium name="WormBaseParasite"/>
        </authorList>
    </citation>
    <scope>IDENTIFICATION</scope>
</reference>
<dbReference type="GO" id="GO:0010314">
    <property type="term" value="F:phosphatidylinositol-5-phosphate binding"/>
    <property type="evidence" value="ECO:0007669"/>
    <property type="project" value="TreeGrafter"/>
</dbReference>
<dbReference type="InterPro" id="IPR039888">
    <property type="entry name" value="Melted-like"/>
</dbReference>
<name>A0A914XUL8_9BILA</name>
<evidence type="ECO:0000256" key="1">
    <source>
        <dbReference type="ARBA" id="ARBA00010187"/>
    </source>
</evidence>
<keyword evidence="2" id="KW-0472">Membrane</keyword>
<evidence type="ECO:0000313" key="6">
    <source>
        <dbReference type="Proteomes" id="UP000887577"/>
    </source>
</evidence>
<dbReference type="GO" id="GO:0009966">
    <property type="term" value="P:regulation of signal transduction"/>
    <property type="evidence" value="ECO:0007669"/>
    <property type="project" value="TreeGrafter"/>
</dbReference>
<dbReference type="PROSITE" id="PS50003">
    <property type="entry name" value="PH_DOMAIN"/>
    <property type="match status" value="1"/>
</dbReference>
<feature type="domain" description="PH" evidence="5">
    <location>
        <begin position="300"/>
        <end position="408"/>
    </location>
</feature>
<dbReference type="AlphaFoldDB" id="A0A914XUL8"/>
<comment type="similarity">
    <text evidence="1">Belongs to the MELT/VEPH family.</text>
</comment>
<proteinExistence type="inferred from homology"/>
<dbReference type="WBParaSite" id="PSU_v2.g10661.t1">
    <property type="protein sequence ID" value="PSU_v2.g10661.t1"/>
    <property type="gene ID" value="PSU_v2.g10661"/>
</dbReference>
<dbReference type="InterPro" id="IPR011993">
    <property type="entry name" value="PH-like_dom_sf"/>
</dbReference>
<dbReference type="SUPFAM" id="SSF50729">
    <property type="entry name" value="PH domain-like"/>
    <property type="match status" value="1"/>
</dbReference>
<sequence length="421" mass="48163">MALLSTPIAIGKDGRVRPLSNARIRPNITQKPSNLSPPTLSYETTFPVGDVSPITTTSSTTNINLKLPPKSSSHPRSSHSIHTSSTPTPSKHKSTDTVGKSTIKTGTSSDWDLERGDVVKQFVTNRRSKIRRYIQDFTAKYPIPLKCTVEAAKSSKARMKIYFVCQLREHQYCLHSTNDSLFVFKTNIPAVWLHLMFLQAEVSSIESSNKVLTQESEEFKTLANCWNTLGKDVQKNREFVTLVTSAFPTIKEQTLILKELQEARYFDDFSCNPTLHKWICFTCAHPEKVKSLIKTDNSNMPLLEGQLKEKRGKWKFFKRWHTKYFTLSSAALTYSENTYNTVNERTVNPSIDLRKIRSVKSLTRGRQSRKSLPKSFEIFTEDEKSYVLKASDRNKAEEWFQCLQIAIAKAQNDRRTQSFKK</sequence>
<dbReference type="GO" id="GO:0005886">
    <property type="term" value="C:plasma membrane"/>
    <property type="evidence" value="ECO:0007669"/>
    <property type="project" value="TreeGrafter"/>
</dbReference>
<dbReference type="InterPro" id="IPR001849">
    <property type="entry name" value="PH_domain"/>
</dbReference>
<dbReference type="Proteomes" id="UP000887577">
    <property type="component" value="Unplaced"/>
</dbReference>
<evidence type="ECO:0000313" key="7">
    <source>
        <dbReference type="WBParaSite" id="PSU_v2.g10661.t1"/>
    </source>
</evidence>
<dbReference type="Gene3D" id="2.30.29.30">
    <property type="entry name" value="Pleckstrin-homology domain (PH domain)/Phosphotyrosine-binding domain (PTB)"/>
    <property type="match status" value="1"/>
</dbReference>
<feature type="region of interest" description="Disordered" evidence="4">
    <location>
        <begin position="53"/>
        <end position="102"/>
    </location>
</feature>
<evidence type="ECO:0000256" key="4">
    <source>
        <dbReference type="SAM" id="MobiDB-lite"/>
    </source>
</evidence>
<dbReference type="PANTHER" id="PTHR21630">
    <property type="entry name" value="VEPH-A/MELTED"/>
    <property type="match status" value="1"/>
</dbReference>
<evidence type="ECO:0000259" key="5">
    <source>
        <dbReference type="PROSITE" id="PS50003"/>
    </source>
</evidence>
<dbReference type="PANTHER" id="PTHR21630:SF10">
    <property type="entry name" value="VENTRICULAR ZONE-EXPRESSED PH DOMAIN-CONTAINING PROTEIN HOMOLOG 1"/>
    <property type="match status" value="1"/>
</dbReference>
<organism evidence="6 7">
    <name type="scientific">Panagrolaimus superbus</name>
    <dbReference type="NCBI Taxonomy" id="310955"/>
    <lineage>
        <taxon>Eukaryota</taxon>
        <taxon>Metazoa</taxon>
        <taxon>Ecdysozoa</taxon>
        <taxon>Nematoda</taxon>
        <taxon>Chromadorea</taxon>
        <taxon>Rhabditida</taxon>
        <taxon>Tylenchina</taxon>
        <taxon>Panagrolaimomorpha</taxon>
        <taxon>Panagrolaimoidea</taxon>
        <taxon>Panagrolaimidae</taxon>
        <taxon>Panagrolaimus</taxon>
    </lineage>
</organism>
<protein>
    <submittedName>
        <fullName evidence="7">PH domain-containing protein</fullName>
    </submittedName>
</protein>
<dbReference type="Pfam" id="PF00169">
    <property type="entry name" value="PH"/>
    <property type="match status" value="1"/>
</dbReference>
<dbReference type="SMART" id="SM00233">
    <property type="entry name" value="PH"/>
    <property type="match status" value="1"/>
</dbReference>